<name>A0A6B9XL75_9VIRU</name>
<protein>
    <submittedName>
        <fullName evidence="1">Uncharacterized protein</fullName>
    </submittedName>
</protein>
<dbReference type="RefSeq" id="YP_010088019.1">
    <property type="nucleotide sequence ID" value="NC_055603.1"/>
</dbReference>
<dbReference type="GeneID" id="65103352"/>
<reference evidence="1" key="1">
    <citation type="journal article" date="2020" name="Arch. Virol.">
        <title>Complete genome sequence and analysis of a novel lymphocystivirus detected in whitemouth croaker (Micropogonias furnieri): lymphocystis disease virus 4.</title>
        <authorList>
            <person name="Doszpoly A."/>
            <person name="Kajan G.L."/>
            <person name="Puentes R."/>
            <person name="Perretta A."/>
        </authorList>
    </citation>
    <scope>NUCLEOTIDE SEQUENCE</scope>
    <source>
        <strain evidence="1">LCDV-WC</strain>
    </source>
</reference>
<keyword evidence="2" id="KW-1185">Reference proteome</keyword>
<sequence length="118" mass="14039">MTLPLILAIFNIIKMKSSVELSFLIYCLPDYKYESMIEFIEKTTNWKSDLNRFLNYKSLISFFKQNPVHCVNLMKECEQIIPMYTDALGITHFFNKTSSEIIKHLINKIFEIFFYSTN</sequence>
<dbReference type="Proteomes" id="UP000678193">
    <property type="component" value="Segment"/>
</dbReference>
<dbReference type="KEGG" id="vg:65103352"/>
<organism evidence="1 2">
    <name type="scientific">Lymphocystis disease virus 4</name>
    <dbReference type="NCBI Taxonomy" id="2704413"/>
    <lineage>
        <taxon>Viruses</taxon>
        <taxon>Varidnaviria</taxon>
        <taxon>Bamfordvirae</taxon>
        <taxon>Nucleocytoviricota</taxon>
        <taxon>Megaviricetes</taxon>
        <taxon>Pimascovirales</taxon>
        <taxon>Pimascovirales incertae sedis</taxon>
        <taxon>Iridoviridae</taxon>
        <taxon>Alphairidovirinae</taxon>
        <taxon>Lymphocystivirus</taxon>
        <taxon>Lymphocystivirus micropogonias1</taxon>
    </lineage>
</organism>
<evidence type="ECO:0000313" key="2">
    <source>
        <dbReference type="Proteomes" id="UP000678193"/>
    </source>
</evidence>
<accession>A0A6B9XL75</accession>
<proteinExistence type="predicted"/>
<dbReference type="EMBL" id="MN803438">
    <property type="protein sequence ID" value="QHR78549.1"/>
    <property type="molecule type" value="Genomic_DNA"/>
</dbReference>
<evidence type="ECO:0000313" key="1">
    <source>
        <dbReference type="EMBL" id="QHR78549.1"/>
    </source>
</evidence>